<reference evidence="1" key="1">
    <citation type="submission" date="2021-06" db="EMBL/GenBank/DDBJ databases">
        <authorList>
            <person name="Kallberg Y."/>
            <person name="Tangrot J."/>
            <person name="Rosling A."/>
        </authorList>
    </citation>
    <scope>NUCLEOTIDE SEQUENCE</scope>
    <source>
        <strain evidence="1">MA461A</strain>
    </source>
</reference>
<organism evidence="1 2">
    <name type="scientific">Racocetra persica</name>
    <dbReference type="NCBI Taxonomy" id="160502"/>
    <lineage>
        <taxon>Eukaryota</taxon>
        <taxon>Fungi</taxon>
        <taxon>Fungi incertae sedis</taxon>
        <taxon>Mucoromycota</taxon>
        <taxon>Glomeromycotina</taxon>
        <taxon>Glomeromycetes</taxon>
        <taxon>Diversisporales</taxon>
        <taxon>Gigasporaceae</taxon>
        <taxon>Racocetra</taxon>
    </lineage>
</organism>
<keyword evidence="2" id="KW-1185">Reference proteome</keyword>
<protein>
    <submittedName>
        <fullName evidence="1">23123_t:CDS:1</fullName>
    </submittedName>
</protein>
<dbReference type="Proteomes" id="UP000789920">
    <property type="component" value="Unassembled WGS sequence"/>
</dbReference>
<sequence length="90" mass="10161">LHAELKKYLLLPLEDNSDPLVWWQAQKEYPILCLIARDYLAIQATSVASEQVFSIAGLTISTTRARLEDESAKAILCLKSWLQKGICKLD</sequence>
<gene>
    <name evidence="1" type="ORF">RPERSI_LOCUS34855</name>
</gene>
<accession>A0ACA9SSJ2</accession>
<feature type="non-terminal residue" evidence="1">
    <location>
        <position position="1"/>
    </location>
</feature>
<feature type="non-terminal residue" evidence="1">
    <location>
        <position position="90"/>
    </location>
</feature>
<comment type="caution">
    <text evidence="1">The sequence shown here is derived from an EMBL/GenBank/DDBJ whole genome shotgun (WGS) entry which is preliminary data.</text>
</comment>
<evidence type="ECO:0000313" key="2">
    <source>
        <dbReference type="Proteomes" id="UP000789920"/>
    </source>
</evidence>
<evidence type="ECO:0000313" key="1">
    <source>
        <dbReference type="EMBL" id="CAG8847892.1"/>
    </source>
</evidence>
<name>A0ACA9SSJ2_9GLOM</name>
<proteinExistence type="predicted"/>
<dbReference type="EMBL" id="CAJVQC010158233">
    <property type="protein sequence ID" value="CAG8847892.1"/>
    <property type="molecule type" value="Genomic_DNA"/>
</dbReference>